<evidence type="ECO:0000256" key="1">
    <source>
        <dbReference type="SAM" id="MobiDB-lite"/>
    </source>
</evidence>
<feature type="region of interest" description="Disordered" evidence="1">
    <location>
        <begin position="85"/>
        <end position="130"/>
    </location>
</feature>
<organism evidence="2">
    <name type="scientific">Pyrodinium bahamense</name>
    <dbReference type="NCBI Taxonomy" id="73915"/>
    <lineage>
        <taxon>Eukaryota</taxon>
        <taxon>Sar</taxon>
        <taxon>Alveolata</taxon>
        <taxon>Dinophyceae</taxon>
        <taxon>Gonyaulacales</taxon>
        <taxon>Pyrocystaceae</taxon>
        <taxon>Pyrodinium</taxon>
    </lineage>
</organism>
<feature type="compositionally biased region" description="Basic and acidic residues" evidence="1">
    <location>
        <begin position="116"/>
        <end position="130"/>
    </location>
</feature>
<gene>
    <name evidence="2" type="ORF">PBAH0796_LOCUS22914</name>
</gene>
<name>A0A7S0FRL0_9DINO</name>
<protein>
    <submittedName>
        <fullName evidence="2">Uncharacterized protein</fullName>
    </submittedName>
</protein>
<proteinExistence type="predicted"/>
<reference evidence="2" key="1">
    <citation type="submission" date="2021-01" db="EMBL/GenBank/DDBJ databases">
        <authorList>
            <person name="Corre E."/>
            <person name="Pelletier E."/>
            <person name="Niang G."/>
            <person name="Scheremetjew M."/>
            <person name="Finn R."/>
            <person name="Kale V."/>
            <person name="Holt S."/>
            <person name="Cochrane G."/>
            <person name="Meng A."/>
            <person name="Brown T."/>
            <person name="Cohen L."/>
        </authorList>
    </citation>
    <scope>NUCLEOTIDE SEQUENCE</scope>
    <source>
        <strain evidence="2">Pbaha01</strain>
    </source>
</reference>
<sequence length="191" mass="20523">MAASPFAIARCYCLASRGLVAVAAAALWLAVGRTGGGGCGSFAAPRSKRIWLAASAGQTAVAPAISGAGVSQAVIAVELRRKPWGPPMSLDEEEEEEDEETHLPLSSKSQSPVRKLVTEPENRDRKRSEASRLGGYVEVLRQQSLEACFLASEDDPEAVERCTALSYELASAEQLLFMRQGAFRFVDNDSY</sequence>
<dbReference type="EMBL" id="HBEG01037561">
    <property type="protein sequence ID" value="CAD8376637.1"/>
    <property type="molecule type" value="Transcribed_RNA"/>
</dbReference>
<feature type="compositionally biased region" description="Acidic residues" evidence="1">
    <location>
        <begin position="90"/>
        <end position="100"/>
    </location>
</feature>
<accession>A0A7S0FRL0</accession>
<evidence type="ECO:0000313" key="2">
    <source>
        <dbReference type="EMBL" id="CAD8376637.1"/>
    </source>
</evidence>
<dbReference type="AlphaFoldDB" id="A0A7S0FRL0"/>